<evidence type="ECO:0000256" key="4">
    <source>
        <dbReference type="ARBA" id="ARBA00013078"/>
    </source>
</evidence>
<sequence>MLKTIIFDCDGVMFDSRNANIHYYNFLLQNFGCTTMDEAEIDYVHVHNVYDSVSHIFRNYPAQSLDEVHEFRKSHSYLPFLRYMKMEPDLKQFLEATHSRFNLAIATNRTDTMLPLLAEFGLSDYFGKVMTADNSRRPKPAADPLIEITEFYNCTVAESIYIGDSYIDEETAGNCGMRLIAFKNKQLNATYHVDCFLKILDLPPFTGTF</sequence>
<dbReference type="AlphaFoldDB" id="A0A1M7Y301"/>
<dbReference type="GO" id="GO:0006281">
    <property type="term" value="P:DNA repair"/>
    <property type="evidence" value="ECO:0007669"/>
    <property type="project" value="TreeGrafter"/>
</dbReference>
<comment type="pathway">
    <text evidence="2">Organic acid metabolism; glycolate biosynthesis; glycolate from 2-phosphoglycolate: step 1/1.</text>
</comment>
<dbReference type="Gene3D" id="1.10.150.240">
    <property type="entry name" value="Putative phosphatase, domain 2"/>
    <property type="match status" value="1"/>
</dbReference>
<dbReference type="PANTHER" id="PTHR43434">
    <property type="entry name" value="PHOSPHOGLYCOLATE PHOSPHATASE"/>
    <property type="match status" value="1"/>
</dbReference>
<dbReference type="InterPro" id="IPR041492">
    <property type="entry name" value="HAD_2"/>
</dbReference>
<dbReference type="STRING" id="1121416.SAMN02745220_01361"/>
<dbReference type="Pfam" id="PF13419">
    <property type="entry name" value="HAD_2"/>
    <property type="match status" value="1"/>
</dbReference>
<organism evidence="5 6">
    <name type="scientific">Desulfopila aestuarii DSM 18488</name>
    <dbReference type="NCBI Taxonomy" id="1121416"/>
    <lineage>
        <taxon>Bacteria</taxon>
        <taxon>Pseudomonadati</taxon>
        <taxon>Thermodesulfobacteriota</taxon>
        <taxon>Desulfobulbia</taxon>
        <taxon>Desulfobulbales</taxon>
        <taxon>Desulfocapsaceae</taxon>
        <taxon>Desulfopila</taxon>
    </lineage>
</organism>
<accession>A0A1M7Y301</accession>
<dbReference type="PANTHER" id="PTHR43434:SF1">
    <property type="entry name" value="PHOSPHOGLYCOLATE PHOSPHATASE"/>
    <property type="match status" value="1"/>
</dbReference>
<evidence type="ECO:0000313" key="5">
    <source>
        <dbReference type="EMBL" id="SHO46208.1"/>
    </source>
</evidence>
<comment type="similarity">
    <text evidence="3">Belongs to the HAD-like hydrolase superfamily. CbbY/CbbZ/Gph/YieH family.</text>
</comment>
<gene>
    <name evidence="5" type="ORF">SAMN02745220_01361</name>
</gene>
<dbReference type="OrthoDB" id="9793014at2"/>
<proteinExistence type="inferred from homology"/>
<dbReference type="Gene3D" id="3.40.50.1000">
    <property type="entry name" value="HAD superfamily/HAD-like"/>
    <property type="match status" value="1"/>
</dbReference>
<dbReference type="InterPro" id="IPR023214">
    <property type="entry name" value="HAD_sf"/>
</dbReference>
<evidence type="ECO:0000256" key="1">
    <source>
        <dbReference type="ARBA" id="ARBA00000830"/>
    </source>
</evidence>
<dbReference type="InterPro" id="IPR050155">
    <property type="entry name" value="HAD-like_hydrolase_sf"/>
</dbReference>
<comment type="catalytic activity">
    <reaction evidence="1">
        <text>2-phosphoglycolate + H2O = glycolate + phosphate</text>
        <dbReference type="Rhea" id="RHEA:14369"/>
        <dbReference type="ChEBI" id="CHEBI:15377"/>
        <dbReference type="ChEBI" id="CHEBI:29805"/>
        <dbReference type="ChEBI" id="CHEBI:43474"/>
        <dbReference type="ChEBI" id="CHEBI:58033"/>
        <dbReference type="EC" id="3.1.3.18"/>
    </reaction>
</comment>
<reference evidence="5 6" key="1">
    <citation type="submission" date="2016-12" db="EMBL/GenBank/DDBJ databases">
        <authorList>
            <person name="Song W.-J."/>
            <person name="Kurnit D.M."/>
        </authorList>
    </citation>
    <scope>NUCLEOTIDE SEQUENCE [LARGE SCALE GENOMIC DNA]</scope>
    <source>
        <strain evidence="5 6">DSM 18488</strain>
    </source>
</reference>
<evidence type="ECO:0000256" key="2">
    <source>
        <dbReference type="ARBA" id="ARBA00004818"/>
    </source>
</evidence>
<dbReference type="SUPFAM" id="SSF56784">
    <property type="entry name" value="HAD-like"/>
    <property type="match status" value="1"/>
</dbReference>
<dbReference type="EC" id="3.1.3.18" evidence="4"/>
<evidence type="ECO:0000313" key="6">
    <source>
        <dbReference type="Proteomes" id="UP000184603"/>
    </source>
</evidence>
<dbReference type="GO" id="GO:0008967">
    <property type="term" value="F:phosphoglycolate phosphatase activity"/>
    <property type="evidence" value="ECO:0007669"/>
    <property type="project" value="UniProtKB-EC"/>
</dbReference>
<evidence type="ECO:0000256" key="3">
    <source>
        <dbReference type="ARBA" id="ARBA00006171"/>
    </source>
</evidence>
<keyword evidence="6" id="KW-1185">Reference proteome</keyword>
<dbReference type="RefSeq" id="WP_073612704.1">
    <property type="nucleotide sequence ID" value="NZ_FRFE01000005.1"/>
</dbReference>
<name>A0A1M7Y301_9BACT</name>
<dbReference type="Proteomes" id="UP000184603">
    <property type="component" value="Unassembled WGS sequence"/>
</dbReference>
<dbReference type="InterPro" id="IPR023198">
    <property type="entry name" value="PGP-like_dom2"/>
</dbReference>
<protein>
    <recommendedName>
        <fullName evidence="4">phosphoglycolate phosphatase</fullName>
        <ecNumber evidence="4">3.1.3.18</ecNumber>
    </recommendedName>
</protein>
<dbReference type="GO" id="GO:0005829">
    <property type="term" value="C:cytosol"/>
    <property type="evidence" value="ECO:0007669"/>
    <property type="project" value="TreeGrafter"/>
</dbReference>
<dbReference type="SFLD" id="SFLDS00003">
    <property type="entry name" value="Haloacid_Dehalogenase"/>
    <property type="match status" value="1"/>
</dbReference>
<dbReference type="InterPro" id="IPR036412">
    <property type="entry name" value="HAD-like_sf"/>
</dbReference>
<dbReference type="SFLD" id="SFLDG01129">
    <property type="entry name" value="C1.5:_HAD__Beta-PGM__Phosphata"/>
    <property type="match status" value="1"/>
</dbReference>
<dbReference type="EMBL" id="FRFE01000005">
    <property type="protein sequence ID" value="SHO46208.1"/>
    <property type="molecule type" value="Genomic_DNA"/>
</dbReference>